<keyword evidence="2" id="KW-0813">Transport</keyword>
<comment type="subcellular location">
    <subcellularLocation>
        <location evidence="1">Cell membrane</location>
        <topology evidence="1">Multi-pass membrane protein</topology>
    </subcellularLocation>
</comment>
<dbReference type="PANTHER" id="PTHR23530:SF1">
    <property type="entry name" value="PERMEASE, MAJOR FACILITATOR SUPERFAMILY-RELATED"/>
    <property type="match status" value="1"/>
</dbReference>
<evidence type="ECO:0000256" key="2">
    <source>
        <dbReference type="ARBA" id="ARBA00022448"/>
    </source>
</evidence>
<accession>A0A927H3P0</accession>
<reference evidence="8" key="1">
    <citation type="submission" date="2020-09" db="EMBL/GenBank/DDBJ databases">
        <title>A novel bacterium of genus Paenibacillus, isolated from South China Sea.</title>
        <authorList>
            <person name="Huang H."/>
            <person name="Mo K."/>
            <person name="Hu Y."/>
        </authorList>
    </citation>
    <scope>NUCLEOTIDE SEQUENCE</scope>
    <source>
        <strain evidence="8">IB182363</strain>
    </source>
</reference>
<evidence type="ECO:0000259" key="7">
    <source>
        <dbReference type="PROSITE" id="PS50850"/>
    </source>
</evidence>
<feature type="transmembrane region" description="Helical" evidence="6">
    <location>
        <begin position="386"/>
        <end position="406"/>
    </location>
</feature>
<protein>
    <submittedName>
        <fullName evidence="8">MFS transporter</fullName>
    </submittedName>
</protein>
<dbReference type="InterPro" id="IPR020846">
    <property type="entry name" value="MFS_dom"/>
</dbReference>
<dbReference type="InterPro" id="IPR036259">
    <property type="entry name" value="MFS_trans_sf"/>
</dbReference>
<dbReference type="AlphaFoldDB" id="A0A927H3P0"/>
<comment type="caution">
    <text evidence="8">The sequence shown here is derived from an EMBL/GenBank/DDBJ whole genome shotgun (WGS) entry which is preliminary data.</text>
</comment>
<feature type="transmembrane region" description="Helical" evidence="6">
    <location>
        <begin position="144"/>
        <end position="165"/>
    </location>
</feature>
<dbReference type="InterPro" id="IPR011701">
    <property type="entry name" value="MFS"/>
</dbReference>
<keyword evidence="9" id="KW-1185">Reference proteome</keyword>
<dbReference type="PROSITE" id="PS50850">
    <property type="entry name" value="MFS"/>
    <property type="match status" value="1"/>
</dbReference>
<dbReference type="SUPFAM" id="SSF103473">
    <property type="entry name" value="MFS general substrate transporter"/>
    <property type="match status" value="1"/>
</dbReference>
<dbReference type="InterPro" id="IPR053160">
    <property type="entry name" value="MFS_DHA3_Transporter"/>
</dbReference>
<feature type="transmembrane region" description="Helical" evidence="6">
    <location>
        <begin position="298"/>
        <end position="317"/>
    </location>
</feature>
<feature type="transmembrane region" description="Helical" evidence="6">
    <location>
        <begin position="102"/>
        <end position="123"/>
    </location>
</feature>
<evidence type="ECO:0000313" key="8">
    <source>
        <dbReference type="EMBL" id="MBD2866613.1"/>
    </source>
</evidence>
<feature type="domain" description="Major facilitator superfamily (MFS) profile" evidence="7">
    <location>
        <begin position="5"/>
        <end position="408"/>
    </location>
</feature>
<evidence type="ECO:0000256" key="5">
    <source>
        <dbReference type="ARBA" id="ARBA00023136"/>
    </source>
</evidence>
<evidence type="ECO:0000256" key="6">
    <source>
        <dbReference type="SAM" id="Phobius"/>
    </source>
</evidence>
<dbReference type="Proteomes" id="UP000639396">
    <property type="component" value="Unassembled WGS sequence"/>
</dbReference>
<gene>
    <name evidence="8" type="ORF">IDH45_32065</name>
</gene>
<keyword evidence="4 6" id="KW-1133">Transmembrane helix</keyword>
<dbReference type="PANTHER" id="PTHR23530">
    <property type="entry name" value="TRANSPORT PROTEIN-RELATED"/>
    <property type="match status" value="1"/>
</dbReference>
<dbReference type="CDD" id="cd06174">
    <property type="entry name" value="MFS"/>
    <property type="match status" value="1"/>
</dbReference>
<feature type="transmembrane region" description="Helical" evidence="6">
    <location>
        <begin position="171"/>
        <end position="189"/>
    </location>
</feature>
<dbReference type="Pfam" id="PF07690">
    <property type="entry name" value="MFS_1"/>
    <property type="match status" value="1"/>
</dbReference>
<keyword evidence="3 6" id="KW-0812">Transmembrane</keyword>
<evidence type="ECO:0000313" key="9">
    <source>
        <dbReference type="Proteomes" id="UP000639396"/>
    </source>
</evidence>
<evidence type="ECO:0000256" key="3">
    <source>
        <dbReference type="ARBA" id="ARBA00022692"/>
    </source>
</evidence>
<sequence length="413" mass="44184">MTVRASQVYILMEFVSSLANTIMFTTYALYYITTLGLNPFELLLVGMALELTVLIFEGITGVVADTYSRRLSVIAGMFALGFGFALQGVIPWLDALGLAVPAIAWLLFSQVVSGVGYTFISGANKAWITDEIGEERVGRLFLRANRLSLVATLIGIPVSVGLSVAGTHLPYLTGGLLYIGLGLFLILRMKETGFVRPEREGPASPLREMTSTWIAGAKAVRGQPILLMMVAVTVFGGAASEGYDRLWEAHLITGIGFPGSPSMPMAVWFGIISALIAFLSLFVVRFAEKRLDVSNKRVVLVGMLVLTGLRIVAIASFALAPNFAWALGSLLAVGIIGTLSGPIYDTWLSLNIESKVRATVLSMLGQADALGQTGGGPLVGWVGHRFTVRASLLVAAALLSPILVVFTRALRKR</sequence>
<feature type="transmembrane region" description="Helical" evidence="6">
    <location>
        <begin position="9"/>
        <end position="30"/>
    </location>
</feature>
<dbReference type="Gene3D" id="1.20.1250.20">
    <property type="entry name" value="MFS general substrate transporter like domains"/>
    <property type="match status" value="1"/>
</dbReference>
<evidence type="ECO:0000256" key="1">
    <source>
        <dbReference type="ARBA" id="ARBA00004651"/>
    </source>
</evidence>
<dbReference type="EMBL" id="JACXJA010000064">
    <property type="protein sequence ID" value="MBD2866613.1"/>
    <property type="molecule type" value="Genomic_DNA"/>
</dbReference>
<name>A0A927H3P0_9BACL</name>
<feature type="transmembrane region" description="Helical" evidence="6">
    <location>
        <begin position="71"/>
        <end position="90"/>
    </location>
</feature>
<proteinExistence type="predicted"/>
<dbReference type="GO" id="GO:0005886">
    <property type="term" value="C:plasma membrane"/>
    <property type="evidence" value="ECO:0007669"/>
    <property type="project" value="UniProtKB-SubCell"/>
</dbReference>
<dbReference type="GO" id="GO:0022857">
    <property type="term" value="F:transmembrane transporter activity"/>
    <property type="evidence" value="ECO:0007669"/>
    <property type="project" value="InterPro"/>
</dbReference>
<evidence type="ECO:0000256" key="4">
    <source>
        <dbReference type="ARBA" id="ARBA00022989"/>
    </source>
</evidence>
<feature type="transmembrane region" description="Helical" evidence="6">
    <location>
        <begin position="42"/>
        <end position="64"/>
    </location>
</feature>
<organism evidence="8 9">
    <name type="scientific">Paenibacillus oceani</name>
    <dbReference type="NCBI Taxonomy" id="2772510"/>
    <lineage>
        <taxon>Bacteria</taxon>
        <taxon>Bacillati</taxon>
        <taxon>Bacillota</taxon>
        <taxon>Bacilli</taxon>
        <taxon>Bacillales</taxon>
        <taxon>Paenibacillaceae</taxon>
        <taxon>Paenibacillus</taxon>
    </lineage>
</organism>
<feature type="transmembrane region" description="Helical" evidence="6">
    <location>
        <begin position="225"/>
        <end position="243"/>
    </location>
</feature>
<keyword evidence="5 6" id="KW-0472">Membrane</keyword>
<feature type="transmembrane region" description="Helical" evidence="6">
    <location>
        <begin position="263"/>
        <end position="286"/>
    </location>
</feature>